<dbReference type="Gene3D" id="1.10.10.10">
    <property type="entry name" value="Winged helix-like DNA-binding domain superfamily/Winged helix DNA-binding domain"/>
    <property type="match status" value="1"/>
</dbReference>
<dbReference type="InterPro" id="IPR036388">
    <property type="entry name" value="WH-like_DNA-bd_sf"/>
</dbReference>
<dbReference type="Proteomes" id="UP001525379">
    <property type="component" value="Unassembled WGS sequence"/>
</dbReference>
<sequence length="210" mass="23439">MRQLQLEEFQDIPPATTLCERWIHVELMLGTILLSAYRNLLSIASTLIEAHRAYSALEGDTGDTFPWVSIQGRQAFLDALELYLAPVDDPELDERIAVRAAVARTIPLTCPDRFDARTICAQFMLLHGDAIEADELVEEAREADRLAMQGWTNVEIAGEINMSRSSVALSISRILHKLRIRAVNRSLTSSTTDASARCAFVRSCPDRRAP</sequence>
<dbReference type="InterPro" id="IPR016032">
    <property type="entry name" value="Sig_transdc_resp-reg_C-effctor"/>
</dbReference>
<name>A0ABT2HZ27_9MICO</name>
<comment type="caution">
    <text evidence="2">The sequence shown here is derived from an EMBL/GenBank/DDBJ whole genome shotgun (WGS) entry which is preliminary data.</text>
</comment>
<proteinExistence type="predicted"/>
<evidence type="ECO:0000313" key="3">
    <source>
        <dbReference type="Proteomes" id="UP001525379"/>
    </source>
</evidence>
<protein>
    <recommendedName>
        <fullName evidence="1">HTH luxR-type domain-containing protein</fullName>
    </recommendedName>
</protein>
<dbReference type="EMBL" id="JALXSQ010000054">
    <property type="protein sequence ID" value="MCT2043573.1"/>
    <property type="molecule type" value="Genomic_DNA"/>
</dbReference>
<dbReference type="InterPro" id="IPR000792">
    <property type="entry name" value="Tscrpt_reg_LuxR_C"/>
</dbReference>
<accession>A0ABT2HZ27</accession>
<evidence type="ECO:0000313" key="2">
    <source>
        <dbReference type="EMBL" id="MCT2043573.1"/>
    </source>
</evidence>
<dbReference type="RefSeq" id="WP_260104673.1">
    <property type="nucleotide sequence ID" value="NZ_JALXSQ010000054.1"/>
</dbReference>
<evidence type="ECO:0000259" key="1">
    <source>
        <dbReference type="PROSITE" id="PS00622"/>
    </source>
</evidence>
<keyword evidence="3" id="KW-1185">Reference proteome</keyword>
<dbReference type="PROSITE" id="PS00622">
    <property type="entry name" value="HTH_LUXR_1"/>
    <property type="match status" value="1"/>
</dbReference>
<organism evidence="2 3">
    <name type="scientific">Pseudoclavibacter albus</name>
    <dbReference type="NCBI Taxonomy" id="272241"/>
    <lineage>
        <taxon>Bacteria</taxon>
        <taxon>Bacillati</taxon>
        <taxon>Actinomycetota</taxon>
        <taxon>Actinomycetes</taxon>
        <taxon>Micrococcales</taxon>
        <taxon>Microbacteriaceae</taxon>
        <taxon>Pseudoclavibacter</taxon>
    </lineage>
</organism>
<dbReference type="SUPFAM" id="SSF46894">
    <property type="entry name" value="C-terminal effector domain of the bipartite response regulators"/>
    <property type="match status" value="1"/>
</dbReference>
<gene>
    <name evidence="2" type="ORF">M3D15_09590</name>
</gene>
<reference evidence="2 3" key="1">
    <citation type="submission" date="2022-04" db="EMBL/GenBank/DDBJ databases">
        <title>Human microbiome associated bacterial genomes.</title>
        <authorList>
            <person name="Sandstrom S."/>
            <person name="Salamzade R."/>
            <person name="Kalan L.R."/>
        </authorList>
    </citation>
    <scope>NUCLEOTIDE SEQUENCE [LARGE SCALE GENOMIC DNA]</scope>
    <source>
        <strain evidence="3">p3-SID1799</strain>
    </source>
</reference>
<feature type="non-terminal residue" evidence="2">
    <location>
        <position position="210"/>
    </location>
</feature>
<feature type="domain" description="HTH luxR-type" evidence="1">
    <location>
        <begin position="150"/>
        <end position="177"/>
    </location>
</feature>